<evidence type="ECO:0000313" key="1">
    <source>
        <dbReference type="EMBL" id="MPM72783.1"/>
    </source>
</evidence>
<gene>
    <name evidence="1" type="ORF">SDC9_119759</name>
</gene>
<reference evidence="1" key="1">
    <citation type="submission" date="2019-08" db="EMBL/GenBank/DDBJ databases">
        <authorList>
            <person name="Kucharzyk K."/>
            <person name="Murdoch R.W."/>
            <person name="Higgins S."/>
            <person name="Loffler F."/>
        </authorList>
    </citation>
    <scope>NUCLEOTIDE SEQUENCE</scope>
</reference>
<comment type="caution">
    <text evidence="1">The sequence shown here is derived from an EMBL/GenBank/DDBJ whole genome shotgun (WGS) entry which is preliminary data.</text>
</comment>
<dbReference type="Gene3D" id="1.25.10.10">
    <property type="entry name" value="Leucine-rich Repeat Variant"/>
    <property type="match status" value="1"/>
</dbReference>
<sequence length="276" mass="31118">MQLIDFDSRFADYVRGWIDAHEDEFENSDQMEEQVPEVYQTFLETPADWLEGVKPGEYFDGYSSSDELVRLMSLYIDSHISVPDMLMNRLVEIGGESEKSLMALLDDEGAGNEKKMLAVSLLRELDSSLPMERYIAWQYEREDEDELCDNAMKSLEAMGEKARDAMLEALEGASLAGKEALLGALSRYPGDDRILEGLLRLIEARPDRLAILAACLGRLGDARALPALNQLAEDEGIRYLDYIELRSAIEALGGEAPRREFYGDSEYEALFSTRSE</sequence>
<evidence type="ECO:0008006" key="2">
    <source>
        <dbReference type="Google" id="ProtNLM"/>
    </source>
</evidence>
<dbReference type="InterPro" id="IPR011989">
    <property type="entry name" value="ARM-like"/>
</dbReference>
<dbReference type="SUPFAM" id="SSF48371">
    <property type="entry name" value="ARM repeat"/>
    <property type="match status" value="1"/>
</dbReference>
<dbReference type="InterPro" id="IPR016024">
    <property type="entry name" value="ARM-type_fold"/>
</dbReference>
<protein>
    <recommendedName>
        <fullName evidence="2">HEAT repeat domain-containing protein</fullName>
    </recommendedName>
</protein>
<proteinExistence type="predicted"/>
<accession>A0A645C8W8</accession>
<organism evidence="1">
    <name type="scientific">bioreactor metagenome</name>
    <dbReference type="NCBI Taxonomy" id="1076179"/>
    <lineage>
        <taxon>unclassified sequences</taxon>
        <taxon>metagenomes</taxon>
        <taxon>ecological metagenomes</taxon>
    </lineage>
</organism>
<name>A0A645C8W8_9ZZZZ</name>
<dbReference type="AlphaFoldDB" id="A0A645C8W8"/>
<dbReference type="EMBL" id="VSSQ01024955">
    <property type="protein sequence ID" value="MPM72783.1"/>
    <property type="molecule type" value="Genomic_DNA"/>
</dbReference>